<dbReference type="EC" id="2.4.99.16" evidence="6"/>
<organism evidence="8 9">
    <name type="scientific">Cupriavidus basilensis OR16</name>
    <dbReference type="NCBI Taxonomy" id="1127483"/>
    <lineage>
        <taxon>Bacteria</taxon>
        <taxon>Pseudomonadati</taxon>
        <taxon>Pseudomonadota</taxon>
        <taxon>Betaproteobacteria</taxon>
        <taxon>Burkholderiales</taxon>
        <taxon>Burkholderiaceae</taxon>
        <taxon>Cupriavidus</taxon>
    </lineage>
</organism>
<feature type="binding site" evidence="6">
    <location>
        <position position="796"/>
    </location>
    <ligand>
        <name>alpha-maltose 1-phosphate</name>
        <dbReference type="ChEBI" id="CHEBI:63576"/>
    </ligand>
</feature>
<dbReference type="GO" id="GO:0004553">
    <property type="term" value="F:hydrolase activity, hydrolyzing O-glycosyl compounds"/>
    <property type="evidence" value="ECO:0007669"/>
    <property type="project" value="InterPro"/>
</dbReference>
<keyword evidence="4 6" id="KW-0119">Carbohydrate metabolism</keyword>
<feature type="binding site" evidence="6">
    <location>
        <position position="722"/>
    </location>
    <ligand>
        <name>alpha-maltose 1-phosphate</name>
        <dbReference type="ChEBI" id="CHEBI:63576"/>
    </ligand>
</feature>
<evidence type="ECO:0000256" key="5">
    <source>
        <dbReference type="ARBA" id="ARBA00048735"/>
    </source>
</evidence>
<feature type="active site" description="Nucleophile" evidence="6">
    <location>
        <position position="795"/>
    </location>
</feature>
<proteinExistence type="inferred from homology"/>
<dbReference type="PANTHER" id="PTHR47786">
    <property type="entry name" value="ALPHA-1,4-GLUCAN:MALTOSE-1-PHOSPHATE MALTOSYLTRANSFERASE"/>
    <property type="match status" value="1"/>
</dbReference>
<comment type="caution">
    <text evidence="8">The sequence shown here is derived from an EMBL/GenBank/DDBJ whole genome shotgun (WGS) entry which is preliminary data.</text>
</comment>
<dbReference type="Pfam" id="PF11896">
    <property type="entry name" value="GlgE_dom_N_S"/>
    <property type="match status" value="1"/>
</dbReference>
<dbReference type="Gene3D" id="2.60.40.10">
    <property type="entry name" value="Immunoglobulins"/>
    <property type="match status" value="1"/>
</dbReference>
<dbReference type="InterPro" id="IPR013783">
    <property type="entry name" value="Ig-like_fold"/>
</dbReference>
<reference evidence="8 9" key="1">
    <citation type="journal article" date="2012" name="J. Bacteriol.">
        <title>De Novo Genome Project of Cupriavidus basilensis OR16.</title>
        <authorList>
            <person name="Cserhati M."/>
            <person name="Kriszt B."/>
            <person name="Szoboszlay S."/>
            <person name="Toth A."/>
            <person name="Szabo I."/>
            <person name="Tancsics A."/>
            <person name="Nagy I."/>
            <person name="Horvath B."/>
            <person name="Nagy I."/>
            <person name="Kukolya J."/>
        </authorList>
    </citation>
    <scope>NUCLEOTIDE SEQUENCE [LARGE SCALE GENOMIC DNA]</scope>
    <source>
        <strain evidence="8 9">OR16</strain>
    </source>
</reference>
<feature type="binding site" evidence="6">
    <location>
        <position position="662"/>
    </location>
    <ligand>
        <name>alpha-maltose 1-phosphate</name>
        <dbReference type="ChEBI" id="CHEBI:63576"/>
    </ligand>
</feature>
<feature type="active site" description="Proton donor" evidence="6">
    <location>
        <position position="824"/>
    </location>
</feature>
<dbReference type="PANTHER" id="PTHR47786:SF2">
    <property type="entry name" value="GLYCOSYL HYDROLASE FAMILY 13 CATALYTIC DOMAIN-CONTAINING PROTEIN"/>
    <property type="match status" value="1"/>
</dbReference>
<dbReference type="EMBL" id="AHJE01000054">
    <property type="protein sequence ID" value="EHP41030.1"/>
    <property type="molecule type" value="Genomic_DNA"/>
</dbReference>
<feature type="site" description="Transition state stabilizer" evidence="6">
    <location>
        <position position="882"/>
    </location>
</feature>
<comment type="catalytic activity">
    <reaction evidence="5 6">
        <text>alpha-maltose 1-phosphate + [(1-&gt;4)-alpha-D-glucosyl](n) = [(1-&gt;4)-alpha-D-glucosyl](n+2) + phosphate</text>
        <dbReference type="Rhea" id="RHEA:42692"/>
        <dbReference type="Rhea" id="RHEA-COMP:9584"/>
        <dbReference type="Rhea" id="RHEA-COMP:10183"/>
        <dbReference type="ChEBI" id="CHEBI:15444"/>
        <dbReference type="ChEBI" id="CHEBI:43474"/>
        <dbReference type="ChEBI" id="CHEBI:63576"/>
        <dbReference type="EC" id="2.4.99.16"/>
    </reaction>
</comment>
<comment type="subunit">
    <text evidence="1 6">Homodimer.</text>
</comment>
<feature type="binding site" evidence="6">
    <location>
        <begin position="939"/>
        <end position="940"/>
    </location>
    <ligand>
        <name>alpha-maltose 1-phosphate</name>
        <dbReference type="ChEBI" id="CHEBI:63576"/>
    </ligand>
</feature>
<dbReference type="CDD" id="cd11344">
    <property type="entry name" value="AmyAc_GlgE_like"/>
    <property type="match status" value="1"/>
</dbReference>
<dbReference type="HAMAP" id="MF_02124">
    <property type="entry name" value="GlgE"/>
    <property type="match status" value="1"/>
</dbReference>
<evidence type="ECO:0000259" key="7">
    <source>
        <dbReference type="SMART" id="SM00642"/>
    </source>
</evidence>
<evidence type="ECO:0000313" key="9">
    <source>
        <dbReference type="Proteomes" id="UP000005808"/>
    </source>
</evidence>
<dbReference type="Gene3D" id="1.20.58.80">
    <property type="entry name" value="Phosphotransferase system, lactose/cellobiose-type IIA subunit"/>
    <property type="match status" value="1"/>
</dbReference>
<evidence type="ECO:0000256" key="6">
    <source>
        <dbReference type="HAMAP-Rule" id="MF_02124"/>
    </source>
</evidence>
<dbReference type="InterPro" id="IPR026585">
    <property type="entry name" value="GlgE"/>
</dbReference>
<dbReference type="Gene3D" id="3.20.20.80">
    <property type="entry name" value="Glycosidases"/>
    <property type="match status" value="2"/>
</dbReference>
<dbReference type="Pfam" id="PF21702">
    <property type="entry name" value="GLGE_C"/>
    <property type="match status" value="1"/>
</dbReference>
<comment type="similarity">
    <text evidence="6">Belongs to the glycosyl hydrolase 13 family. GlgE subfamily.</text>
</comment>
<keyword evidence="3 6" id="KW-0808">Transferase</keyword>
<dbReference type="RefSeq" id="WP_006159921.1">
    <property type="nucleotide sequence ID" value="NZ_AHJE01000054.1"/>
</dbReference>
<evidence type="ECO:0000256" key="1">
    <source>
        <dbReference type="ARBA" id="ARBA00011738"/>
    </source>
</evidence>
<evidence type="ECO:0000256" key="4">
    <source>
        <dbReference type="ARBA" id="ARBA00023277"/>
    </source>
</evidence>
<dbReference type="InterPro" id="IPR013780">
    <property type="entry name" value="Glyco_hydro_b"/>
</dbReference>
<protein>
    <recommendedName>
        <fullName evidence="6">Alpha-1,4-glucan:maltose-1-phosphate maltosyltransferase</fullName>
        <shortName evidence="6">GMPMT</shortName>
        <ecNumber evidence="6">2.4.99.16</ecNumber>
    </recommendedName>
    <alternativeName>
        <fullName evidence="6">(1-&gt;4)-alpha-D-glucan:maltose-1-phosphate alpha-D-maltosyltransferase</fullName>
    </alternativeName>
</protein>
<dbReference type="InterPro" id="IPR021828">
    <property type="entry name" value="GlgE_dom_N/S"/>
</dbReference>
<dbReference type="InterPro" id="IPR006047">
    <property type="entry name" value="GH13_cat_dom"/>
</dbReference>
<dbReference type="Gene3D" id="2.60.40.1180">
    <property type="entry name" value="Golgi alpha-mannosidase II"/>
    <property type="match status" value="1"/>
</dbReference>
<sequence>MRICQIDLSATLLDGAPVANADALGRAAALGFDHVLLAGWPVLHAQGAALARAVAACRAHGLSCLLELALDRYPDGGAGLDPGWREPGGLAADPRDTDIHLPGVRLRWHDPQVASALVPWWGERLRMTVAAGIAGFVCRAPARVAGRHWAELIAGARRAAPGRGLAFLAWTPGLAPTQLDDLAQGGFDGAFCSLPWWDYRSAWLTEEIARLRTFGAVLAAPALEAQGIDALVARRALWAAAAIGDGLLAPAGFEAGGDGETTQPYDLSHEVIHANAWLAARGCAPARSLRLVNGGNSPLTVLTRMAGAAGEDATALAIVINPDTQEAATLGADRILAALPQGVGALLPAEGGPGGADHAGAMLDAMANIALAPAGIRLYRPVPSAVQAAPARRDDKRIAAAVRDTLERSVAAALKAPRIAIENVTPACDAGRFAVRRVAGERVEVEADIWMDGHDKLAAVLLWRGPGEQEWQQSALEPGVNDRWSGSFPLRGMGRHEFTVEAWRDTFASWCDEVGKKKQAGLDVALEIEEGSRLVAAAVSTAPADDAEVHAIAAELEAARGNPGGDAHRLELLLSPRTRAAMQAADPRPFSTRHPVVLPVEADRLAARFASWYELFPRSQSGDTQRHGTFDDVIARLPAIRAMGFDVLYFPPIHPIGRTHRKGRNNSLRADPGEPGSPYAIGGEEGGHDAIHPELGTFDDFSRLREAAAAEGLELALDFAIQCSPDHPWLRDHPAWFAHRPDGSLRYAENPPKKYEDIVNVDFYCKPPADAALWLALRDVVVFWAEQGVRIFRVDNPHTKPLPFWEWMIADVRSRFPDVLFLAEAFTRPKMMARLAKLGFHQSYTYFTWRNHKRELMEYMTELTQGPLREYFRPHFFVNTPDINPYFLHDSGRPGFLIRAALATLLSGLWGMYSGFELCEGTPVMKDGVPKEEYLDSEKYQLRAWDWQRPGNIIAEISRLNAIRASHPALQNHLGLRFYHASDDAMLYFARFVPRVSGLAGSAERAASFGDDVLLAAISLDPRAARESAIELPLWEWGLPDHGALDAEDLMHGPRFTWRGKNQRIRLDPHALPFALWRVQPLRAGLA</sequence>
<keyword evidence="2 6" id="KW-0328">Glycosyltransferase</keyword>
<dbReference type="AlphaFoldDB" id="H1S914"/>
<dbReference type="GO" id="GO:0016758">
    <property type="term" value="F:hexosyltransferase activity"/>
    <property type="evidence" value="ECO:0007669"/>
    <property type="project" value="UniProtKB-UniRule"/>
</dbReference>
<name>H1S914_9BURK</name>
<dbReference type="InterPro" id="IPR017853">
    <property type="entry name" value="GH"/>
</dbReference>
<evidence type="ECO:0000313" key="8">
    <source>
        <dbReference type="EMBL" id="EHP41030.1"/>
    </source>
</evidence>
<feature type="domain" description="Glycosyl hydrolase family 13 catalytic" evidence="7">
    <location>
        <begin position="614"/>
        <end position="964"/>
    </location>
</feature>
<dbReference type="GO" id="GO:0030979">
    <property type="term" value="P:alpha-glucan biosynthetic process"/>
    <property type="evidence" value="ECO:0007669"/>
    <property type="project" value="UniProtKB-UniRule"/>
</dbReference>
<evidence type="ECO:0000256" key="2">
    <source>
        <dbReference type="ARBA" id="ARBA00022676"/>
    </source>
</evidence>
<keyword evidence="8" id="KW-0326">Glycosidase</keyword>
<dbReference type="SUPFAM" id="SSF51445">
    <property type="entry name" value="(Trans)glycosidases"/>
    <property type="match status" value="2"/>
</dbReference>
<accession>H1S914</accession>
<dbReference type="OrthoDB" id="9805159at2"/>
<gene>
    <name evidence="6" type="primary">glgE</name>
    <name evidence="8" type="ORF">OR16_22468</name>
</gene>
<dbReference type="PATRIC" id="fig|1127483.3.peg.4493"/>
<feature type="binding site" evidence="6">
    <location>
        <position position="757"/>
    </location>
    <ligand>
        <name>alpha-maltose 1-phosphate</name>
        <dbReference type="ChEBI" id="CHEBI:63576"/>
    </ligand>
</feature>
<dbReference type="Proteomes" id="UP000005808">
    <property type="component" value="Unassembled WGS sequence"/>
</dbReference>
<dbReference type="SMART" id="SM00642">
    <property type="entry name" value="Aamy"/>
    <property type="match status" value="1"/>
</dbReference>
<comment type="function">
    <text evidence="6">Maltosyltransferase that uses maltose 1-phosphate (M1P) as the sugar donor to elongate linear or branched alpha-(1-&gt;4)-glucans. Is involved in a branched alpha-glucan biosynthetic pathway from trehalose, together with TreS, Mak and GlgB.</text>
</comment>
<keyword evidence="8" id="KW-0378">Hydrolase</keyword>
<evidence type="ECO:0000256" key="3">
    <source>
        <dbReference type="ARBA" id="ARBA00022679"/>
    </source>
</evidence>
<dbReference type="InterPro" id="IPR049171">
    <property type="entry name" value="GLGE_C"/>
</dbReference>